<dbReference type="Proteomes" id="UP000176037">
    <property type="component" value="Unassembled WGS sequence"/>
</dbReference>
<evidence type="ECO:0000313" key="1">
    <source>
        <dbReference type="EMBL" id="OFI34716.1"/>
    </source>
</evidence>
<dbReference type="EMBL" id="MJIC01000010">
    <property type="protein sequence ID" value="OFI34716.1"/>
    <property type="molecule type" value="Genomic_DNA"/>
</dbReference>
<dbReference type="RefSeq" id="WP_070175634.1">
    <property type="nucleotide sequence ID" value="NZ_BMJR01000001.1"/>
</dbReference>
<dbReference type="AlphaFoldDB" id="A0A1E8FG51"/>
<sequence>MAVASNPVVRWFLATIAVVIMAGCASNGTTIGDLLGGGPSPLQGDPARTGLVLVDVKLMPPEGEMFDGVSGLSAAYPVLQNIHDNTTINYTDERYGHILFSDVPAGEYRFVMQNVTRYTFDSDQYYDKKRDRNRQNYNYRAGEVWQDIIIVKTGEPVYRGQIVITPESAEIFEIGIGDAFSDDETPEPISQVQLKTDSAAEKDSWKNYFLKVYRNSVWGPRVQSYLVTIE</sequence>
<evidence type="ECO:0000313" key="2">
    <source>
        <dbReference type="Proteomes" id="UP000176037"/>
    </source>
</evidence>
<keyword evidence="2" id="KW-1185">Reference proteome</keyword>
<comment type="caution">
    <text evidence="1">The sequence shown here is derived from an EMBL/GenBank/DDBJ whole genome shotgun (WGS) entry which is preliminary data.</text>
</comment>
<gene>
    <name evidence="1" type="ORF">BFC17_14140</name>
</gene>
<reference evidence="1 2" key="1">
    <citation type="submission" date="2016-09" db="EMBL/GenBank/DDBJ databases">
        <title>Alteromonas lipolytica, a new species isolated from sea water.</title>
        <authorList>
            <person name="Wu Y.-H."/>
            <person name="Cheng H."/>
            <person name="Xu X.-W."/>
        </authorList>
    </citation>
    <scope>NUCLEOTIDE SEQUENCE [LARGE SCALE GENOMIC DNA]</scope>
    <source>
        <strain evidence="1 2">JW12</strain>
    </source>
</reference>
<name>A0A1E8FG51_9ALTE</name>
<organism evidence="1 2">
    <name type="scientific">Alteromonas lipolytica</name>
    <dbReference type="NCBI Taxonomy" id="1856405"/>
    <lineage>
        <taxon>Bacteria</taxon>
        <taxon>Pseudomonadati</taxon>
        <taxon>Pseudomonadota</taxon>
        <taxon>Gammaproteobacteria</taxon>
        <taxon>Alteromonadales</taxon>
        <taxon>Alteromonadaceae</taxon>
        <taxon>Alteromonas/Salinimonas group</taxon>
        <taxon>Alteromonas</taxon>
    </lineage>
</organism>
<accession>A0A1E8FG51</accession>
<dbReference type="OrthoDB" id="9829426at2"/>
<proteinExistence type="predicted"/>
<protein>
    <submittedName>
        <fullName evidence="1">Uncharacterized protein</fullName>
    </submittedName>
</protein>